<evidence type="ECO:0000313" key="2">
    <source>
        <dbReference type="Proteomes" id="UP001157974"/>
    </source>
</evidence>
<dbReference type="EMBL" id="JAMWBK010000001">
    <property type="protein sequence ID" value="KAJ8908958.1"/>
    <property type="molecule type" value="Genomic_DNA"/>
</dbReference>
<keyword evidence="2" id="KW-1185">Reference proteome</keyword>
<dbReference type="AlphaFoldDB" id="A0AAV8V280"/>
<dbReference type="Proteomes" id="UP001157974">
    <property type="component" value="Unassembled WGS sequence"/>
</dbReference>
<comment type="caution">
    <text evidence="1">The sequence shown here is derived from an EMBL/GenBank/DDBJ whole genome shotgun (WGS) entry which is preliminary data.</text>
</comment>
<name>A0AAV8V280_9RHOD</name>
<reference evidence="1 2" key="1">
    <citation type="journal article" date="2023" name="Nat. Commun.">
        <title>Origin of minicircular mitochondrial genomes in red algae.</title>
        <authorList>
            <person name="Lee Y."/>
            <person name="Cho C.H."/>
            <person name="Lee Y.M."/>
            <person name="Park S.I."/>
            <person name="Yang J.H."/>
            <person name="West J.A."/>
            <person name="Bhattacharya D."/>
            <person name="Yoon H.S."/>
        </authorList>
    </citation>
    <scope>NUCLEOTIDE SEQUENCE [LARGE SCALE GENOMIC DNA]</scope>
    <source>
        <strain evidence="1 2">CCMP1338</strain>
        <tissue evidence="1">Whole cell</tissue>
    </source>
</reference>
<gene>
    <name evidence="1" type="ORF">NDN08_005658</name>
</gene>
<evidence type="ECO:0000313" key="1">
    <source>
        <dbReference type="EMBL" id="KAJ8908958.1"/>
    </source>
</evidence>
<protein>
    <submittedName>
        <fullName evidence="1">Uncharacterized protein</fullName>
    </submittedName>
</protein>
<proteinExistence type="predicted"/>
<sequence>MFLESEAAWKITLEATVKKLRADERSDLDADASLWQWRAQLLCEQIDFTRERELRNEKRRELGLIGSGVFNLRPLEPMLAPQTRSLGSVEQKLAMDYR</sequence>
<accession>A0AAV8V280</accession>
<organism evidence="1 2">
    <name type="scientific">Rhodosorus marinus</name>
    <dbReference type="NCBI Taxonomy" id="101924"/>
    <lineage>
        <taxon>Eukaryota</taxon>
        <taxon>Rhodophyta</taxon>
        <taxon>Stylonematophyceae</taxon>
        <taxon>Stylonematales</taxon>
        <taxon>Stylonemataceae</taxon>
        <taxon>Rhodosorus</taxon>
    </lineage>
</organism>